<name>A0ABR7R7L0_9PROT</name>
<reference evidence="2 3" key="1">
    <citation type="journal article" date="2009" name="Int. J. Syst. Evol. Microbiol.">
        <title>Transfer of Teichococcus ludipueritiae and Muricoccus roseus to the genus Roseomonas, as Roseomonas ludipueritiae comb. nov. and Roseomonas rosea comb. nov., respectively, and emended description of the genus Roseomonas.</title>
        <authorList>
            <person name="Sanchez-Porro C."/>
            <person name="Gallego V."/>
            <person name="Busse H.J."/>
            <person name="Kampfer P."/>
            <person name="Ventosa A."/>
        </authorList>
    </citation>
    <scope>NUCLEOTIDE SEQUENCE [LARGE SCALE GENOMIC DNA]</scope>
    <source>
        <strain evidence="2 3">DSM 14915</strain>
    </source>
</reference>
<keyword evidence="3" id="KW-1185">Reference proteome</keyword>
<evidence type="ECO:0000313" key="2">
    <source>
        <dbReference type="EMBL" id="MBC9177772.1"/>
    </source>
</evidence>
<feature type="non-terminal residue" evidence="2">
    <location>
        <position position="100"/>
    </location>
</feature>
<evidence type="ECO:0000313" key="3">
    <source>
        <dbReference type="Proteomes" id="UP000603940"/>
    </source>
</evidence>
<keyword evidence="1" id="KW-1133">Transmembrane helix</keyword>
<sequence>MTGAKRPLVAVPVTGYSRAMHRAMHGAGNHPAGITTRRRVRRGPHWRAVLLGGAALWPALLLSGGASAQSLLGSGASGAGAGLGTDVMGGGATQDLGVAN</sequence>
<proteinExistence type="predicted"/>
<gene>
    <name evidence="2" type="ORF">IBL25_12560</name>
</gene>
<keyword evidence="1" id="KW-0472">Membrane</keyword>
<keyword evidence="1" id="KW-0812">Transmembrane</keyword>
<organism evidence="2 3">
    <name type="scientific">Pseudoroseomonas ludipueritiae</name>
    <dbReference type="NCBI Taxonomy" id="198093"/>
    <lineage>
        <taxon>Bacteria</taxon>
        <taxon>Pseudomonadati</taxon>
        <taxon>Pseudomonadota</taxon>
        <taxon>Alphaproteobacteria</taxon>
        <taxon>Acetobacterales</taxon>
        <taxon>Acetobacteraceae</taxon>
        <taxon>Pseudoroseomonas</taxon>
    </lineage>
</organism>
<comment type="caution">
    <text evidence="2">The sequence shown here is derived from an EMBL/GenBank/DDBJ whole genome shotgun (WGS) entry which is preliminary data.</text>
</comment>
<dbReference type="EMBL" id="JACTUZ010000049">
    <property type="protein sequence ID" value="MBC9177772.1"/>
    <property type="molecule type" value="Genomic_DNA"/>
</dbReference>
<accession>A0ABR7R7L0</accession>
<evidence type="ECO:0000256" key="1">
    <source>
        <dbReference type="SAM" id="Phobius"/>
    </source>
</evidence>
<protein>
    <submittedName>
        <fullName evidence="2">Uncharacterized protein</fullName>
    </submittedName>
</protein>
<feature type="transmembrane region" description="Helical" evidence="1">
    <location>
        <begin position="48"/>
        <end position="68"/>
    </location>
</feature>
<dbReference type="Proteomes" id="UP000603940">
    <property type="component" value="Unassembled WGS sequence"/>
</dbReference>